<reference evidence="2 4" key="2">
    <citation type="submission" date="2013-03" db="EMBL/GenBank/DDBJ databases">
        <title>The Genome Sequence of Enterococcus moraviensis BAA-383 (PacBio/Illumina hybrid assembly).</title>
        <authorList>
            <consortium name="The Broad Institute Genomics Platform"/>
            <consortium name="The Broad Institute Genome Sequencing Center for Infectious Disease"/>
            <person name="Earl A."/>
            <person name="Russ C."/>
            <person name="Gilmore M."/>
            <person name="Surin D."/>
            <person name="Walker B."/>
            <person name="Young S."/>
            <person name="Zeng Q."/>
            <person name="Gargeya S."/>
            <person name="Fitzgerald M."/>
            <person name="Haas B."/>
            <person name="Abouelleil A."/>
            <person name="Allen A.W."/>
            <person name="Alvarado L."/>
            <person name="Arachchi H.M."/>
            <person name="Berlin A.M."/>
            <person name="Chapman S.B."/>
            <person name="Gainer-Dewar J."/>
            <person name="Goldberg J."/>
            <person name="Griggs A."/>
            <person name="Gujja S."/>
            <person name="Hansen M."/>
            <person name="Howarth C."/>
            <person name="Imamovic A."/>
            <person name="Ireland A."/>
            <person name="Larimer J."/>
            <person name="McCowan C."/>
            <person name="Murphy C."/>
            <person name="Pearson M."/>
            <person name="Poon T.W."/>
            <person name="Priest M."/>
            <person name="Roberts A."/>
            <person name="Saif S."/>
            <person name="Shea T."/>
            <person name="Sisk P."/>
            <person name="Sykes S."/>
            <person name="Wortman J."/>
            <person name="Nusbaum C."/>
            <person name="Birren B."/>
        </authorList>
    </citation>
    <scope>NUCLEOTIDE SEQUENCE [LARGE SCALE GENOMIC DNA]</scope>
    <source>
        <strain evidence="2 4">ATCC BAA-383</strain>
    </source>
</reference>
<dbReference type="HOGENOM" id="CLU_3167831_0_0_9"/>
<dbReference type="RefSeq" id="WP_010764945.1">
    <property type="nucleotide sequence ID" value="NZ_ASWB01000001.1"/>
</dbReference>
<comment type="caution">
    <text evidence="1">The sequence shown here is derived from an EMBL/GenBank/DDBJ whole genome shotgun (WGS) entry which is preliminary data.</text>
</comment>
<sequence length="47" mass="5464">MKQSRIVRKTKKRCIDGNGWHTKISGGNCKYRYIIRNVLVVIPVVPH</sequence>
<evidence type="ECO:0000313" key="3">
    <source>
        <dbReference type="Proteomes" id="UP000013781"/>
    </source>
</evidence>
<organism evidence="1 3">
    <name type="scientific">Enterococcus moraviensis ATCC BAA-383</name>
    <dbReference type="NCBI Taxonomy" id="1158609"/>
    <lineage>
        <taxon>Bacteria</taxon>
        <taxon>Bacillati</taxon>
        <taxon>Bacillota</taxon>
        <taxon>Bacilli</taxon>
        <taxon>Lactobacillales</taxon>
        <taxon>Enterococcaceae</taxon>
        <taxon>Enterococcus</taxon>
    </lineage>
</organism>
<gene>
    <name evidence="2" type="ORF">I586_00306</name>
    <name evidence="1" type="ORF">UAY_01561</name>
</gene>
<evidence type="ECO:0000313" key="4">
    <source>
        <dbReference type="Proteomes" id="UP000014157"/>
    </source>
</evidence>
<evidence type="ECO:0000313" key="2">
    <source>
        <dbReference type="EMBL" id="EOT73313.1"/>
    </source>
</evidence>
<dbReference type="EMBL" id="ASWB01000001">
    <property type="protein sequence ID" value="EOT73313.1"/>
    <property type="molecule type" value="Genomic_DNA"/>
</dbReference>
<dbReference type="EMBL" id="AJAS01000014">
    <property type="protein sequence ID" value="EOI00458.1"/>
    <property type="molecule type" value="Genomic_DNA"/>
</dbReference>
<accession>R2SZ32</accession>
<reference evidence="1 3" key="1">
    <citation type="submission" date="2013-02" db="EMBL/GenBank/DDBJ databases">
        <title>The Genome Sequence of Enterococcus moraviensis BAA-383.</title>
        <authorList>
            <consortium name="The Broad Institute Genome Sequencing Platform"/>
            <consortium name="The Broad Institute Genome Sequencing Center for Infectious Disease"/>
            <person name="Earl A.M."/>
            <person name="Gilmore M.S."/>
            <person name="Lebreton F."/>
            <person name="Walker B."/>
            <person name="Young S.K."/>
            <person name="Zeng Q."/>
            <person name="Gargeya S."/>
            <person name="Fitzgerald M."/>
            <person name="Haas B."/>
            <person name="Abouelleil A."/>
            <person name="Alvarado L."/>
            <person name="Arachchi H.M."/>
            <person name="Berlin A.M."/>
            <person name="Chapman S.B."/>
            <person name="Dewar J."/>
            <person name="Goldberg J."/>
            <person name="Griggs A."/>
            <person name="Gujja S."/>
            <person name="Hansen M."/>
            <person name="Howarth C."/>
            <person name="Imamovic A."/>
            <person name="Larimer J."/>
            <person name="McCowan C."/>
            <person name="Murphy C."/>
            <person name="Neiman D."/>
            <person name="Pearson M."/>
            <person name="Priest M."/>
            <person name="Roberts A."/>
            <person name="Saif S."/>
            <person name="Shea T."/>
            <person name="Sisk P."/>
            <person name="Sykes S."/>
            <person name="Wortman J."/>
            <person name="Nusbaum C."/>
            <person name="Birren B."/>
        </authorList>
    </citation>
    <scope>NUCLEOTIDE SEQUENCE [LARGE SCALE GENOMIC DNA]</scope>
    <source>
        <strain evidence="1 3">ATCC BAA-383</strain>
    </source>
</reference>
<keyword evidence="4" id="KW-1185">Reference proteome</keyword>
<dbReference type="Proteomes" id="UP000014157">
    <property type="component" value="Unassembled WGS sequence"/>
</dbReference>
<proteinExistence type="predicted"/>
<name>R2SZ32_9ENTE</name>
<protein>
    <submittedName>
        <fullName evidence="1">Uncharacterized protein</fullName>
    </submittedName>
</protein>
<dbReference type="AlphaFoldDB" id="R2SZ32"/>
<dbReference type="Proteomes" id="UP000013781">
    <property type="component" value="Unassembled WGS sequence"/>
</dbReference>
<evidence type="ECO:0000313" key="1">
    <source>
        <dbReference type="EMBL" id="EOI00458.1"/>
    </source>
</evidence>